<dbReference type="STRING" id="71784.A0A1Y2BHI8"/>
<dbReference type="PANTHER" id="PTHR10245:SF15">
    <property type="entry name" value="ENDOTHELIAL DIFFERENTIATION-RELATED FACTOR 1"/>
    <property type="match status" value="1"/>
</dbReference>
<comment type="function">
    <text evidence="5">Transcriptional coactivator that stimulates GCN4-dependent transcriptional activity by bridging the DNA-binding region of GCN4 and TBP (SPT15), thereby recruiting TBP to GCN4-bound promoters. Involved in induction of the ribosome quality control (RQC) pathway; a pathway that degrades nascent peptide chains during problematic translation. Required to prevent stalled ribosomes from frameshifting.</text>
</comment>
<dbReference type="EMBL" id="MCFC01000003">
    <property type="protein sequence ID" value="ORY34252.1"/>
    <property type="molecule type" value="Genomic_DNA"/>
</dbReference>
<dbReference type="GO" id="GO:0005634">
    <property type="term" value="C:nucleus"/>
    <property type="evidence" value="ECO:0007669"/>
    <property type="project" value="TreeGrafter"/>
</dbReference>
<keyword evidence="2" id="KW-0805">Transcription regulation</keyword>
<organism evidence="8 9">
    <name type="scientific">Naematelia encephala</name>
    <dbReference type="NCBI Taxonomy" id="71784"/>
    <lineage>
        <taxon>Eukaryota</taxon>
        <taxon>Fungi</taxon>
        <taxon>Dikarya</taxon>
        <taxon>Basidiomycota</taxon>
        <taxon>Agaricomycotina</taxon>
        <taxon>Tremellomycetes</taxon>
        <taxon>Tremellales</taxon>
        <taxon>Naemateliaceae</taxon>
        <taxon>Naematelia</taxon>
    </lineage>
</organism>
<evidence type="ECO:0000313" key="8">
    <source>
        <dbReference type="EMBL" id="ORY34252.1"/>
    </source>
</evidence>
<gene>
    <name evidence="8" type="ORF">BCR39DRAFT_192350</name>
</gene>
<dbReference type="Pfam" id="PF01381">
    <property type="entry name" value="HTH_3"/>
    <property type="match status" value="1"/>
</dbReference>
<dbReference type="CDD" id="cd00093">
    <property type="entry name" value="HTH_XRE"/>
    <property type="match status" value="1"/>
</dbReference>
<dbReference type="PANTHER" id="PTHR10245">
    <property type="entry name" value="ENDOTHELIAL DIFFERENTIATION-RELATED FACTOR 1 MULTIPROTEIN BRIDGING FACTOR 1"/>
    <property type="match status" value="1"/>
</dbReference>
<evidence type="ECO:0000256" key="3">
    <source>
        <dbReference type="ARBA" id="ARBA00023125"/>
    </source>
</evidence>
<feature type="region of interest" description="Disordered" evidence="6">
    <location>
        <begin position="32"/>
        <end position="77"/>
    </location>
</feature>
<feature type="compositionally biased region" description="Basic and acidic residues" evidence="6">
    <location>
        <begin position="50"/>
        <end position="72"/>
    </location>
</feature>
<dbReference type="InterPro" id="IPR010982">
    <property type="entry name" value="Lambda_DNA-bd_dom_sf"/>
</dbReference>
<dbReference type="FunCoup" id="A0A1Y2BHI8">
    <property type="interactions" value="502"/>
</dbReference>
<keyword evidence="9" id="KW-1185">Reference proteome</keyword>
<sequence length="155" mass="16326">MSDFDAPTYIIGHKANSRPAVARGSDLNAAQRAGTIAGTTKVGGGQSKGPADHGRIAKLDRDDAPKPPEKIDPAVGKAVAQRRMAKIKPDGKAMTQKELATLINSKPQDIQDIESGKATPNQQILGKLERVLDVKLRGSDIGGPLHAPKKKVPGK</sequence>
<protein>
    <submittedName>
        <fullName evidence="8">Putative multi protein-bridging factor 1</fullName>
    </submittedName>
</protein>
<dbReference type="Pfam" id="PF08523">
    <property type="entry name" value="MBF1"/>
    <property type="match status" value="1"/>
</dbReference>
<reference evidence="8 9" key="1">
    <citation type="submission" date="2016-07" db="EMBL/GenBank/DDBJ databases">
        <title>Pervasive Adenine N6-methylation of Active Genes in Fungi.</title>
        <authorList>
            <consortium name="DOE Joint Genome Institute"/>
            <person name="Mondo S.J."/>
            <person name="Dannebaum R.O."/>
            <person name="Kuo R.C."/>
            <person name="Labutti K."/>
            <person name="Haridas S."/>
            <person name="Kuo A."/>
            <person name="Salamov A."/>
            <person name="Ahrendt S.R."/>
            <person name="Lipzen A."/>
            <person name="Sullivan W."/>
            <person name="Andreopoulos W.B."/>
            <person name="Clum A."/>
            <person name="Lindquist E."/>
            <person name="Daum C."/>
            <person name="Ramamoorthy G.K."/>
            <person name="Gryganskyi A."/>
            <person name="Culley D."/>
            <person name="Magnuson J.K."/>
            <person name="James T.Y."/>
            <person name="O'Malley M.A."/>
            <person name="Stajich J.E."/>
            <person name="Spatafora J.W."/>
            <person name="Visel A."/>
            <person name="Grigoriev I.V."/>
        </authorList>
    </citation>
    <scope>NUCLEOTIDE SEQUENCE [LARGE SCALE GENOMIC DNA]</scope>
    <source>
        <strain evidence="8 9">68-887.2</strain>
    </source>
</reference>
<dbReference type="OrthoDB" id="10253401at2759"/>
<feature type="domain" description="HTH cro/C1-type" evidence="7">
    <location>
        <begin position="94"/>
        <end position="139"/>
    </location>
</feature>
<accession>A0A1Y2BHI8</accession>
<dbReference type="SUPFAM" id="SSF47413">
    <property type="entry name" value="lambda repressor-like DNA-binding domains"/>
    <property type="match status" value="1"/>
</dbReference>
<dbReference type="GO" id="GO:0003677">
    <property type="term" value="F:DNA binding"/>
    <property type="evidence" value="ECO:0007669"/>
    <property type="project" value="UniProtKB-KW"/>
</dbReference>
<dbReference type="InterPro" id="IPR001387">
    <property type="entry name" value="Cro/C1-type_HTH"/>
</dbReference>
<evidence type="ECO:0000256" key="5">
    <source>
        <dbReference type="ARBA" id="ARBA00035107"/>
    </source>
</evidence>
<keyword evidence="4" id="KW-0804">Transcription</keyword>
<dbReference type="Gene3D" id="1.10.260.40">
    <property type="entry name" value="lambda repressor-like DNA-binding domains"/>
    <property type="match status" value="1"/>
</dbReference>
<dbReference type="PROSITE" id="PS50943">
    <property type="entry name" value="HTH_CROC1"/>
    <property type="match status" value="1"/>
</dbReference>
<dbReference type="Proteomes" id="UP000193986">
    <property type="component" value="Unassembled WGS sequence"/>
</dbReference>
<dbReference type="InParanoid" id="A0A1Y2BHI8"/>
<evidence type="ECO:0000259" key="7">
    <source>
        <dbReference type="PROSITE" id="PS50943"/>
    </source>
</evidence>
<comment type="caution">
    <text evidence="8">The sequence shown here is derived from an EMBL/GenBank/DDBJ whole genome shotgun (WGS) entry which is preliminary data.</text>
</comment>
<dbReference type="InterPro" id="IPR013729">
    <property type="entry name" value="MBF1_N"/>
</dbReference>
<evidence type="ECO:0000256" key="4">
    <source>
        <dbReference type="ARBA" id="ARBA00023163"/>
    </source>
</evidence>
<comment type="similarity">
    <text evidence="1">Belongs to the MBF1 family.</text>
</comment>
<evidence type="ECO:0000313" key="9">
    <source>
        <dbReference type="Proteomes" id="UP000193986"/>
    </source>
</evidence>
<dbReference type="AlphaFoldDB" id="A0A1Y2BHI8"/>
<keyword evidence="3" id="KW-0238">DNA-binding</keyword>
<evidence type="ECO:0000256" key="1">
    <source>
        <dbReference type="ARBA" id="ARBA00009802"/>
    </source>
</evidence>
<name>A0A1Y2BHI8_9TREE</name>
<proteinExistence type="inferred from homology"/>
<evidence type="ECO:0000256" key="6">
    <source>
        <dbReference type="SAM" id="MobiDB-lite"/>
    </source>
</evidence>
<evidence type="ECO:0000256" key="2">
    <source>
        <dbReference type="ARBA" id="ARBA00023015"/>
    </source>
</evidence>
<dbReference type="SMART" id="SM00530">
    <property type="entry name" value="HTH_XRE"/>
    <property type="match status" value="1"/>
</dbReference>